<evidence type="ECO:0000256" key="7">
    <source>
        <dbReference type="ARBA" id="ARBA00024202"/>
    </source>
</evidence>
<evidence type="ECO:0000313" key="10">
    <source>
        <dbReference type="EMBL" id="SIR97930.1"/>
    </source>
</evidence>
<dbReference type="SUPFAM" id="SSF161098">
    <property type="entry name" value="MetI-like"/>
    <property type="match status" value="1"/>
</dbReference>
<keyword evidence="4 8" id="KW-0812">Transmembrane</keyword>
<dbReference type="InterPro" id="IPR053385">
    <property type="entry name" value="ABC_transport_permease"/>
</dbReference>
<keyword evidence="11" id="KW-1185">Reference proteome</keyword>
<feature type="domain" description="ABC transmembrane type-1" evidence="9">
    <location>
        <begin position="101"/>
        <end position="290"/>
    </location>
</feature>
<dbReference type="PROSITE" id="PS50928">
    <property type="entry name" value="ABC_TM1"/>
    <property type="match status" value="1"/>
</dbReference>
<accession>A0A1N7FCA5</accession>
<evidence type="ECO:0000259" key="9">
    <source>
        <dbReference type="PROSITE" id="PS50928"/>
    </source>
</evidence>
<dbReference type="Pfam" id="PF12911">
    <property type="entry name" value="OppC_N"/>
    <property type="match status" value="1"/>
</dbReference>
<evidence type="ECO:0000256" key="4">
    <source>
        <dbReference type="ARBA" id="ARBA00022692"/>
    </source>
</evidence>
<dbReference type="PANTHER" id="PTHR43386">
    <property type="entry name" value="OLIGOPEPTIDE TRANSPORT SYSTEM PERMEASE PROTEIN APPC"/>
    <property type="match status" value="1"/>
</dbReference>
<name>A0A1N7FCA5_9EURY</name>
<dbReference type="EMBL" id="FTNO01000008">
    <property type="protein sequence ID" value="SIR97930.1"/>
    <property type="molecule type" value="Genomic_DNA"/>
</dbReference>
<dbReference type="Pfam" id="PF00528">
    <property type="entry name" value="BPD_transp_1"/>
    <property type="match status" value="1"/>
</dbReference>
<keyword evidence="5 8" id="KW-1133">Transmembrane helix</keyword>
<feature type="transmembrane region" description="Helical" evidence="8">
    <location>
        <begin position="103"/>
        <end position="128"/>
    </location>
</feature>
<gene>
    <name evidence="10" type="ORF">SAMN05421858_4931</name>
</gene>
<evidence type="ECO:0000256" key="6">
    <source>
        <dbReference type="ARBA" id="ARBA00023136"/>
    </source>
</evidence>
<dbReference type="AlphaFoldDB" id="A0A1N7FCA5"/>
<dbReference type="InterPro" id="IPR035906">
    <property type="entry name" value="MetI-like_sf"/>
</dbReference>
<evidence type="ECO:0000256" key="2">
    <source>
        <dbReference type="ARBA" id="ARBA00022448"/>
    </source>
</evidence>
<dbReference type="InterPro" id="IPR025966">
    <property type="entry name" value="OppC_N"/>
</dbReference>
<dbReference type="NCBIfam" id="NF045474">
    <property type="entry name" value="Opp2C"/>
    <property type="match status" value="1"/>
</dbReference>
<evidence type="ECO:0000256" key="5">
    <source>
        <dbReference type="ARBA" id="ARBA00022989"/>
    </source>
</evidence>
<dbReference type="Proteomes" id="UP000186914">
    <property type="component" value="Unassembled WGS sequence"/>
</dbReference>
<dbReference type="PANTHER" id="PTHR43386:SF1">
    <property type="entry name" value="D,D-DIPEPTIDE TRANSPORT SYSTEM PERMEASE PROTEIN DDPC-RELATED"/>
    <property type="match status" value="1"/>
</dbReference>
<organism evidence="10 11">
    <name type="scientific">Haladaptatus litoreus</name>
    <dbReference type="NCBI Taxonomy" id="553468"/>
    <lineage>
        <taxon>Archaea</taxon>
        <taxon>Methanobacteriati</taxon>
        <taxon>Methanobacteriota</taxon>
        <taxon>Stenosarchaea group</taxon>
        <taxon>Halobacteria</taxon>
        <taxon>Halobacteriales</taxon>
        <taxon>Haladaptataceae</taxon>
        <taxon>Haladaptatus</taxon>
    </lineage>
</organism>
<dbReference type="GO" id="GO:0055085">
    <property type="term" value="P:transmembrane transport"/>
    <property type="evidence" value="ECO:0007669"/>
    <property type="project" value="InterPro"/>
</dbReference>
<dbReference type="InterPro" id="IPR050366">
    <property type="entry name" value="BP-dependent_transpt_permease"/>
</dbReference>
<dbReference type="GO" id="GO:0005886">
    <property type="term" value="C:plasma membrane"/>
    <property type="evidence" value="ECO:0007669"/>
    <property type="project" value="UniProtKB-SubCell"/>
</dbReference>
<keyword evidence="2 8" id="KW-0813">Transport</keyword>
<protein>
    <submittedName>
        <fullName evidence="10">Peptide/nickel transport system permease protein</fullName>
    </submittedName>
</protein>
<evidence type="ECO:0000256" key="8">
    <source>
        <dbReference type="RuleBase" id="RU363032"/>
    </source>
</evidence>
<feature type="transmembrane region" description="Helical" evidence="8">
    <location>
        <begin position="140"/>
        <end position="160"/>
    </location>
</feature>
<proteinExistence type="inferred from homology"/>
<comment type="similarity">
    <text evidence="7">Belongs to the binding-protein-dependent transport system permease family. OppBC subfamily.</text>
</comment>
<feature type="transmembrane region" description="Helical" evidence="8">
    <location>
        <begin position="218"/>
        <end position="248"/>
    </location>
</feature>
<keyword evidence="6 8" id="KW-0472">Membrane</keyword>
<reference evidence="11" key="1">
    <citation type="submission" date="2017-01" db="EMBL/GenBank/DDBJ databases">
        <authorList>
            <person name="Varghese N."/>
            <person name="Submissions S."/>
        </authorList>
    </citation>
    <scope>NUCLEOTIDE SEQUENCE [LARGE SCALE GENOMIC DNA]</scope>
    <source>
        <strain evidence="11">CGMCC 1.7737</strain>
    </source>
</reference>
<feature type="transmembrane region" description="Helical" evidence="8">
    <location>
        <begin position="40"/>
        <end position="61"/>
    </location>
</feature>
<feature type="transmembrane region" description="Helical" evidence="8">
    <location>
        <begin position="268"/>
        <end position="290"/>
    </location>
</feature>
<sequence>MSDLESDAMTDGGVVDETRFPRYRSAVESRAFRQFTANKLNIIGLVIVVTVLFGAVFAPVLTTYNPEKGDLFERLEPPSEEHLLGTDQLGRDVFARLLYGARISLGIAVTVVAITLVIGTAVGVTAGYAGGYVDEALMRFVDILLAFPGILLALVIAGILGPSLTNIMIALAVVGWTQYARVVRGSVLSVKEMEYVRAAQLMGVSRTRIVLKHIIPNVIAPVVVLGTMDMAYVILGTAGLSFLGLGAQPPTPEWGTMLASGRNYLQDAWWVVNFPGLAIMLVVLGFNLLGDGLRDILDPKDMGNMEDKGL</sequence>
<dbReference type="CDD" id="cd06261">
    <property type="entry name" value="TM_PBP2"/>
    <property type="match status" value="1"/>
</dbReference>
<keyword evidence="3" id="KW-1003">Cell membrane</keyword>
<evidence type="ECO:0000313" key="11">
    <source>
        <dbReference type="Proteomes" id="UP000186914"/>
    </source>
</evidence>
<evidence type="ECO:0000256" key="1">
    <source>
        <dbReference type="ARBA" id="ARBA00004651"/>
    </source>
</evidence>
<comment type="subcellular location">
    <subcellularLocation>
        <location evidence="1 8">Cell membrane</location>
        <topology evidence="1 8">Multi-pass membrane protein</topology>
    </subcellularLocation>
</comment>
<dbReference type="InterPro" id="IPR000515">
    <property type="entry name" value="MetI-like"/>
</dbReference>
<evidence type="ECO:0000256" key="3">
    <source>
        <dbReference type="ARBA" id="ARBA00022475"/>
    </source>
</evidence>
<dbReference type="Gene3D" id="1.10.3720.10">
    <property type="entry name" value="MetI-like"/>
    <property type="match status" value="1"/>
</dbReference>